<accession>A0A4R4DDU4</accession>
<keyword evidence="1" id="KW-0732">Signal</keyword>
<gene>
    <name evidence="2" type="ORF">EXY23_16345</name>
</gene>
<reference evidence="2 3" key="1">
    <citation type="submission" date="2019-03" db="EMBL/GenBank/DDBJ databases">
        <title>Paracraurococcus aquatilis NE82 genome sequence.</title>
        <authorList>
            <person name="Zhao Y."/>
            <person name="Du Z."/>
        </authorList>
    </citation>
    <scope>NUCLEOTIDE SEQUENCE [LARGE SCALE GENOMIC DNA]</scope>
    <source>
        <strain evidence="2 3">NE82</strain>
    </source>
</reference>
<proteinExistence type="predicted"/>
<dbReference type="AlphaFoldDB" id="A0A4R4DDU4"/>
<organism evidence="2 3">
    <name type="scientific">Roseicella aquatilis</name>
    <dbReference type="NCBI Taxonomy" id="2527868"/>
    <lineage>
        <taxon>Bacteria</taxon>
        <taxon>Pseudomonadati</taxon>
        <taxon>Pseudomonadota</taxon>
        <taxon>Alphaproteobacteria</taxon>
        <taxon>Acetobacterales</taxon>
        <taxon>Roseomonadaceae</taxon>
        <taxon>Roseicella</taxon>
    </lineage>
</organism>
<sequence length="151" mass="16323">MRRVTLLACALLLATGPARAQAPLEDPAAFERGFAVSLWQFDACGDALAGRMFRAALAERFARCPFSAAARERYQRRTRAEAAKARARMTQMVEEAGGLPRELPGMAGTCRAQQASEPYRRLRALLERHATGEVPAAAVIPAPCDAADILP</sequence>
<name>A0A4R4DDU4_9PROT</name>
<protein>
    <submittedName>
        <fullName evidence="2">Uncharacterized protein</fullName>
    </submittedName>
</protein>
<evidence type="ECO:0000313" key="3">
    <source>
        <dbReference type="Proteomes" id="UP000295023"/>
    </source>
</evidence>
<dbReference type="RefSeq" id="WP_132291560.1">
    <property type="nucleotide sequence ID" value="NZ_SKBM01000015.1"/>
</dbReference>
<comment type="caution">
    <text evidence="2">The sequence shown here is derived from an EMBL/GenBank/DDBJ whole genome shotgun (WGS) entry which is preliminary data.</text>
</comment>
<evidence type="ECO:0000256" key="1">
    <source>
        <dbReference type="SAM" id="SignalP"/>
    </source>
</evidence>
<dbReference type="Proteomes" id="UP000295023">
    <property type="component" value="Unassembled WGS sequence"/>
</dbReference>
<feature type="signal peptide" evidence="1">
    <location>
        <begin position="1"/>
        <end position="20"/>
    </location>
</feature>
<feature type="chain" id="PRO_5020651718" evidence="1">
    <location>
        <begin position="21"/>
        <end position="151"/>
    </location>
</feature>
<dbReference type="OrthoDB" id="7274732at2"/>
<keyword evidence="3" id="KW-1185">Reference proteome</keyword>
<dbReference type="EMBL" id="SKBM01000015">
    <property type="protein sequence ID" value="TCZ58778.1"/>
    <property type="molecule type" value="Genomic_DNA"/>
</dbReference>
<evidence type="ECO:0000313" key="2">
    <source>
        <dbReference type="EMBL" id="TCZ58778.1"/>
    </source>
</evidence>